<dbReference type="KEGG" id="rmar:GBA65_08235"/>
<protein>
    <submittedName>
        <fullName evidence="5">FCD domain-containing protein</fullName>
    </submittedName>
</protein>
<dbReference type="PANTHER" id="PTHR43537">
    <property type="entry name" value="TRANSCRIPTIONAL REGULATOR, GNTR FAMILY"/>
    <property type="match status" value="1"/>
</dbReference>
<reference evidence="5 6" key="1">
    <citation type="submission" date="2019-10" db="EMBL/GenBank/DDBJ databases">
        <title>Rubrobacter sp nov SCSIO 52915 isolated from a deep-sea sediment in the South China Sea.</title>
        <authorList>
            <person name="Chen R.W."/>
        </authorList>
    </citation>
    <scope>NUCLEOTIDE SEQUENCE [LARGE SCALE GENOMIC DNA]</scope>
    <source>
        <strain evidence="5 6">SCSIO 52915</strain>
    </source>
</reference>
<organism evidence="5 6">
    <name type="scientific">Rubrobacter marinus</name>
    <dbReference type="NCBI Taxonomy" id="2653852"/>
    <lineage>
        <taxon>Bacteria</taxon>
        <taxon>Bacillati</taxon>
        <taxon>Actinomycetota</taxon>
        <taxon>Rubrobacteria</taxon>
        <taxon>Rubrobacterales</taxon>
        <taxon>Rubrobacteraceae</taxon>
        <taxon>Rubrobacter</taxon>
    </lineage>
</organism>
<evidence type="ECO:0000313" key="5">
    <source>
        <dbReference type="EMBL" id="QIN78510.1"/>
    </source>
</evidence>
<dbReference type="InterPro" id="IPR000524">
    <property type="entry name" value="Tscrpt_reg_HTH_GntR"/>
</dbReference>
<dbReference type="EMBL" id="CP045121">
    <property type="protein sequence ID" value="QIN78510.1"/>
    <property type="molecule type" value="Genomic_DNA"/>
</dbReference>
<dbReference type="SUPFAM" id="SSF46785">
    <property type="entry name" value="Winged helix' DNA-binding domain"/>
    <property type="match status" value="1"/>
</dbReference>
<dbReference type="InterPro" id="IPR008920">
    <property type="entry name" value="TF_FadR/GntR_C"/>
</dbReference>
<dbReference type="GO" id="GO:0003700">
    <property type="term" value="F:DNA-binding transcription factor activity"/>
    <property type="evidence" value="ECO:0007669"/>
    <property type="project" value="InterPro"/>
</dbReference>
<dbReference type="SUPFAM" id="SSF48008">
    <property type="entry name" value="GntR ligand-binding domain-like"/>
    <property type="match status" value="1"/>
</dbReference>
<keyword evidence="3" id="KW-0804">Transcription</keyword>
<dbReference type="InterPro" id="IPR036388">
    <property type="entry name" value="WH-like_DNA-bd_sf"/>
</dbReference>
<dbReference type="SMART" id="SM00345">
    <property type="entry name" value="HTH_GNTR"/>
    <property type="match status" value="1"/>
</dbReference>
<keyword evidence="2" id="KW-0238">DNA-binding</keyword>
<dbReference type="Pfam" id="PF00392">
    <property type="entry name" value="GntR"/>
    <property type="match status" value="1"/>
</dbReference>
<dbReference type="PANTHER" id="PTHR43537:SF24">
    <property type="entry name" value="GLUCONATE OPERON TRANSCRIPTIONAL REPRESSOR"/>
    <property type="match status" value="1"/>
</dbReference>
<dbReference type="Proteomes" id="UP000502706">
    <property type="component" value="Chromosome"/>
</dbReference>
<evidence type="ECO:0000256" key="1">
    <source>
        <dbReference type="ARBA" id="ARBA00023015"/>
    </source>
</evidence>
<accession>A0A6G8PWC9</accession>
<dbReference type="AlphaFoldDB" id="A0A6G8PWC9"/>
<dbReference type="Gene3D" id="1.20.120.530">
    <property type="entry name" value="GntR ligand-binding domain-like"/>
    <property type="match status" value="1"/>
</dbReference>
<dbReference type="SMART" id="SM00895">
    <property type="entry name" value="FCD"/>
    <property type="match status" value="1"/>
</dbReference>
<dbReference type="InterPro" id="IPR036390">
    <property type="entry name" value="WH_DNA-bd_sf"/>
</dbReference>
<name>A0A6G8PWC9_9ACTN</name>
<dbReference type="InterPro" id="IPR011711">
    <property type="entry name" value="GntR_C"/>
</dbReference>
<keyword evidence="1" id="KW-0805">Transcription regulation</keyword>
<keyword evidence="6" id="KW-1185">Reference proteome</keyword>
<sequence>MMPMRRDAGREVILPDLRSSGFEHMATRDWVYHALLEAIVRGGLRPGAWLSETSLATQLEVSRTPLREALQRLQSDLLIERGQNGKLYVRGLSEKEARDLYAVRASLEELTVEEAAANMTVAKLATLEEILERMRSAVDRVEEVAEGGRDFHDVLLEIAENEITSWTLGQLKPHIDRYRFLSTRTSQERGMQAVREHEEIYESLRDGNVEAAKSCMRRHIEKGRETVLTALVASPETQGGEEE</sequence>
<dbReference type="PROSITE" id="PS50949">
    <property type="entry name" value="HTH_GNTR"/>
    <property type="match status" value="1"/>
</dbReference>
<proteinExistence type="predicted"/>
<dbReference type="Pfam" id="PF07729">
    <property type="entry name" value="FCD"/>
    <property type="match status" value="1"/>
</dbReference>
<feature type="domain" description="HTH gntR-type" evidence="4">
    <location>
        <begin position="25"/>
        <end position="92"/>
    </location>
</feature>
<evidence type="ECO:0000259" key="4">
    <source>
        <dbReference type="PROSITE" id="PS50949"/>
    </source>
</evidence>
<gene>
    <name evidence="5" type="ORF">GBA65_08235</name>
</gene>
<dbReference type="GO" id="GO:0003677">
    <property type="term" value="F:DNA binding"/>
    <property type="evidence" value="ECO:0007669"/>
    <property type="project" value="UniProtKB-KW"/>
</dbReference>
<evidence type="ECO:0000313" key="6">
    <source>
        <dbReference type="Proteomes" id="UP000502706"/>
    </source>
</evidence>
<evidence type="ECO:0000256" key="3">
    <source>
        <dbReference type="ARBA" id="ARBA00023163"/>
    </source>
</evidence>
<dbReference type="Gene3D" id="1.10.10.10">
    <property type="entry name" value="Winged helix-like DNA-binding domain superfamily/Winged helix DNA-binding domain"/>
    <property type="match status" value="1"/>
</dbReference>
<evidence type="ECO:0000256" key="2">
    <source>
        <dbReference type="ARBA" id="ARBA00023125"/>
    </source>
</evidence>